<dbReference type="EMBL" id="JBEDNQ010000001">
    <property type="protein sequence ID" value="MEQ3549607.1"/>
    <property type="molecule type" value="Genomic_DNA"/>
</dbReference>
<dbReference type="CDD" id="cd12913">
    <property type="entry name" value="PDC1_MCP_like"/>
    <property type="match status" value="1"/>
</dbReference>
<keyword evidence="2" id="KW-1185">Reference proteome</keyword>
<name>A0ABV1K7N2_9PSEU</name>
<evidence type="ECO:0000313" key="2">
    <source>
        <dbReference type="Proteomes" id="UP001494902"/>
    </source>
</evidence>
<gene>
    <name evidence="1" type="ORF">WIS52_03900</name>
</gene>
<dbReference type="RefSeq" id="WP_349296676.1">
    <property type="nucleotide sequence ID" value="NZ_JBEDNQ010000001.1"/>
</dbReference>
<accession>A0ABV1K7N2</accession>
<proteinExistence type="predicted"/>
<comment type="caution">
    <text evidence="1">The sequence shown here is derived from an EMBL/GenBank/DDBJ whole genome shotgun (WGS) entry which is preliminary data.</text>
</comment>
<reference evidence="1 2" key="1">
    <citation type="submission" date="2024-03" db="EMBL/GenBank/DDBJ databases">
        <title>Draft genome sequence of Pseudonocardia nematodicida JCM 31783.</title>
        <authorList>
            <person name="Butdee W."/>
            <person name="Duangmal K."/>
        </authorList>
    </citation>
    <scope>NUCLEOTIDE SEQUENCE [LARGE SCALE GENOMIC DNA]</scope>
    <source>
        <strain evidence="1 2">JCM 31783</strain>
    </source>
</reference>
<protein>
    <submittedName>
        <fullName evidence="1">Cache domain-containing protein</fullName>
    </submittedName>
</protein>
<sequence length="237" mass="25835">MTRDPQPDDAVVELSGWFACVFDGIEAMNRDFTALIEQVSTPDDGVARLAESGRAALRGRVGRFLGEHRSTDGAGLVFARPADATSPSAIEWWVRGSGGDIDRYRFGTDPAAAGFYEYERLEWFVRAYRDGRPCIAGPYIDYLGVDQYIVTLTVQAVAHGRPIGAAGADIRVSDLERALMPIMRRVPGAAAVLNTHDAVLVGNSSRLLTGDRIAEIPDGFRLTPLPGSHDLLRLLHR</sequence>
<organism evidence="1 2">
    <name type="scientific">Pseudonocardia nematodicida</name>
    <dbReference type="NCBI Taxonomy" id="1206997"/>
    <lineage>
        <taxon>Bacteria</taxon>
        <taxon>Bacillati</taxon>
        <taxon>Actinomycetota</taxon>
        <taxon>Actinomycetes</taxon>
        <taxon>Pseudonocardiales</taxon>
        <taxon>Pseudonocardiaceae</taxon>
        <taxon>Pseudonocardia</taxon>
    </lineage>
</organism>
<evidence type="ECO:0000313" key="1">
    <source>
        <dbReference type="EMBL" id="MEQ3549607.1"/>
    </source>
</evidence>
<dbReference type="Proteomes" id="UP001494902">
    <property type="component" value="Unassembled WGS sequence"/>
</dbReference>
<dbReference type="Gene3D" id="3.30.450.20">
    <property type="entry name" value="PAS domain"/>
    <property type="match status" value="1"/>
</dbReference>